<sequence length="261" mass="25995">MDRPSGGGAGRAAVGASGGRAAAGPSAERAAAGGDAVGLVRLGRVLVAGGGVVGVGLVVNLVATFFSDGPGGVLRWLVPPGIALVVGMVVALLDAAAPKYRRPGRFDVSVVIAIAAVLGGIGVGGFALTAGTEYVAGYLTGNESGADRLVKPVAKPGSAATITVENVTYTSHFTRIEVLVANNSKQAFTIPIDGTTFTAADGTALRADTGKSSWPNRIPAGGSKHGTITFKGHLPDSADQAVLTFKSGNTTFTVSGILLTR</sequence>
<keyword evidence="1" id="KW-0472">Membrane</keyword>
<organism evidence="2 3">
    <name type="scientific">Kribbella jejuensis</name>
    <dbReference type="NCBI Taxonomy" id="236068"/>
    <lineage>
        <taxon>Bacteria</taxon>
        <taxon>Bacillati</taxon>
        <taxon>Actinomycetota</taxon>
        <taxon>Actinomycetes</taxon>
        <taxon>Propionibacteriales</taxon>
        <taxon>Kribbellaceae</taxon>
        <taxon>Kribbella</taxon>
    </lineage>
</organism>
<evidence type="ECO:0008006" key="4">
    <source>
        <dbReference type="Google" id="ProtNLM"/>
    </source>
</evidence>
<dbReference type="AlphaFoldDB" id="A0A542E9C6"/>
<name>A0A542E9C6_9ACTN</name>
<proteinExistence type="predicted"/>
<feature type="transmembrane region" description="Helical" evidence="1">
    <location>
        <begin position="108"/>
        <end position="128"/>
    </location>
</feature>
<gene>
    <name evidence="2" type="ORF">FB475_4824</name>
</gene>
<dbReference type="Proteomes" id="UP000316298">
    <property type="component" value="Unassembled WGS sequence"/>
</dbReference>
<comment type="caution">
    <text evidence="2">The sequence shown here is derived from an EMBL/GenBank/DDBJ whole genome shotgun (WGS) entry which is preliminary data.</text>
</comment>
<reference evidence="2 3" key="1">
    <citation type="submission" date="2019-06" db="EMBL/GenBank/DDBJ databases">
        <title>Sequencing the genomes of 1000 actinobacteria strains.</title>
        <authorList>
            <person name="Klenk H.-P."/>
        </authorList>
    </citation>
    <scope>NUCLEOTIDE SEQUENCE [LARGE SCALE GENOMIC DNA]</scope>
    <source>
        <strain evidence="2 3">DSM 17305</strain>
    </source>
</reference>
<feature type="transmembrane region" description="Helical" evidence="1">
    <location>
        <begin position="73"/>
        <end position="96"/>
    </location>
</feature>
<keyword evidence="1" id="KW-1133">Transmembrane helix</keyword>
<protein>
    <recommendedName>
        <fullName evidence="4">DUF4352 domain-containing protein</fullName>
    </recommendedName>
</protein>
<accession>A0A542E9C6</accession>
<keyword evidence="1" id="KW-0812">Transmembrane</keyword>
<dbReference type="EMBL" id="VFMM01000002">
    <property type="protein sequence ID" value="TQJ11899.1"/>
    <property type="molecule type" value="Genomic_DNA"/>
</dbReference>
<keyword evidence="3" id="KW-1185">Reference proteome</keyword>
<evidence type="ECO:0000313" key="3">
    <source>
        <dbReference type="Proteomes" id="UP000316298"/>
    </source>
</evidence>
<feature type="transmembrane region" description="Helical" evidence="1">
    <location>
        <begin position="45"/>
        <end position="67"/>
    </location>
</feature>
<evidence type="ECO:0000256" key="1">
    <source>
        <dbReference type="SAM" id="Phobius"/>
    </source>
</evidence>
<evidence type="ECO:0000313" key="2">
    <source>
        <dbReference type="EMBL" id="TQJ11899.1"/>
    </source>
</evidence>